<dbReference type="Proteomes" id="UP001143364">
    <property type="component" value="Unassembled WGS sequence"/>
</dbReference>
<comment type="subcellular location">
    <subcellularLocation>
        <location evidence="1">Membrane</location>
        <topology evidence="1">Multi-pass membrane protein</topology>
    </subcellularLocation>
</comment>
<proteinExistence type="predicted"/>
<keyword evidence="8" id="KW-1185">Reference proteome</keyword>
<evidence type="ECO:0000256" key="2">
    <source>
        <dbReference type="ARBA" id="ARBA00022692"/>
    </source>
</evidence>
<dbReference type="AlphaFoldDB" id="A0A9W6N3B4"/>
<feature type="transmembrane region" description="Helical" evidence="5">
    <location>
        <begin position="78"/>
        <end position="97"/>
    </location>
</feature>
<dbReference type="EMBL" id="BSFK01000005">
    <property type="protein sequence ID" value="GLK76123.1"/>
    <property type="molecule type" value="Genomic_DNA"/>
</dbReference>
<dbReference type="GO" id="GO:0016020">
    <property type="term" value="C:membrane"/>
    <property type="evidence" value="ECO:0007669"/>
    <property type="project" value="UniProtKB-SubCell"/>
</dbReference>
<gene>
    <name evidence="7" type="ORF">GCM10008171_13770</name>
</gene>
<dbReference type="SUPFAM" id="SSF161111">
    <property type="entry name" value="Cation efflux protein transmembrane domain-like"/>
    <property type="match status" value="1"/>
</dbReference>
<keyword evidence="2 5" id="KW-0812">Transmembrane</keyword>
<feature type="transmembrane region" description="Helical" evidence="5">
    <location>
        <begin position="109"/>
        <end position="130"/>
    </location>
</feature>
<reference evidence="7" key="1">
    <citation type="journal article" date="2014" name="Int. J. Syst. Evol. Microbiol.">
        <title>Complete genome sequence of Corynebacterium casei LMG S-19264T (=DSM 44701T), isolated from a smear-ripened cheese.</title>
        <authorList>
            <consortium name="US DOE Joint Genome Institute (JGI-PGF)"/>
            <person name="Walter F."/>
            <person name="Albersmeier A."/>
            <person name="Kalinowski J."/>
            <person name="Ruckert C."/>
        </authorList>
    </citation>
    <scope>NUCLEOTIDE SEQUENCE</scope>
    <source>
        <strain evidence="7">VKM B-2555</strain>
    </source>
</reference>
<feature type="domain" description="Cation efflux protein transmembrane" evidence="6">
    <location>
        <begin position="24"/>
        <end position="191"/>
    </location>
</feature>
<keyword evidence="3 5" id="KW-1133">Transmembrane helix</keyword>
<name>A0A9W6N3B4_9HYPH</name>
<feature type="transmembrane region" description="Helical" evidence="5">
    <location>
        <begin position="151"/>
        <end position="168"/>
    </location>
</feature>
<evidence type="ECO:0000313" key="8">
    <source>
        <dbReference type="Proteomes" id="UP001143364"/>
    </source>
</evidence>
<organism evidence="7 8">
    <name type="scientific">Methylopila jiangsuensis</name>
    <dbReference type="NCBI Taxonomy" id="586230"/>
    <lineage>
        <taxon>Bacteria</taxon>
        <taxon>Pseudomonadati</taxon>
        <taxon>Pseudomonadota</taxon>
        <taxon>Alphaproteobacteria</taxon>
        <taxon>Hyphomicrobiales</taxon>
        <taxon>Methylopilaceae</taxon>
        <taxon>Methylopila</taxon>
    </lineage>
</organism>
<dbReference type="Pfam" id="PF01545">
    <property type="entry name" value="Cation_efflux"/>
    <property type="match status" value="1"/>
</dbReference>
<feature type="transmembrane region" description="Helical" evidence="5">
    <location>
        <begin position="24"/>
        <end position="47"/>
    </location>
</feature>
<dbReference type="RefSeq" id="WP_271204043.1">
    <property type="nucleotide sequence ID" value="NZ_BSFK01000005.1"/>
</dbReference>
<evidence type="ECO:0000256" key="1">
    <source>
        <dbReference type="ARBA" id="ARBA00004141"/>
    </source>
</evidence>
<dbReference type="InterPro" id="IPR027469">
    <property type="entry name" value="Cation_efflux_TMD_sf"/>
</dbReference>
<dbReference type="Gene3D" id="1.20.1510.10">
    <property type="entry name" value="Cation efflux protein transmembrane domain"/>
    <property type="match status" value="1"/>
</dbReference>
<reference evidence="7" key="2">
    <citation type="submission" date="2023-01" db="EMBL/GenBank/DDBJ databases">
        <authorList>
            <person name="Sun Q."/>
            <person name="Evtushenko L."/>
        </authorList>
    </citation>
    <scope>NUCLEOTIDE SEQUENCE</scope>
    <source>
        <strain evidence="7">VKM B-2555</strain>
    </source>
</reference>
<dbReference type="InterPro" id="IPR058533">
    <property type="entry name" value="Cation_efflux_TM"/>
</dbReference>
<evidence type="ECO:0000259" key="6">
    <source>
        <dbReference type="Pfam" id="PF01545"/>
    </source>
</evidence>
<feature type="transmembrane region" description="Helical" evidence="5">
    <location>
        <begin position="53"/>
        <end position="71"/>
    </location>
</feature>
<evidence type="ECO:0000313" key="7">
    <source>
        <dbReference type="EMBL" id="GLK76123.1"/>
    </source>
</evidence>
<comment type="caution">
    <text evidence="7">The sequence shown here is derived from an EMBL/GenBank/DDBJ whole genome shotgun (WGS) entry which is preliminary data.</text>
</comment>
<accession>A0A9W6N3B4</accession>
<protein>
    <submittedName>
        <fullName evidence="7">Cobalt transporter</fullName>
    </submittedName>
</protein>
<evidence type="ECO:0000256" key="3">
    <source>
        <dbReference type="ARBA" id="ARBA00022989"/>
    </source>
</evidence>
<dbReference type="GO" id="GO:0008324">
    <property type="term" value="F:monoatomic cation transmembrane transporter activity"/>
    <property type="evidence" value="ECO:0007669"/>
    <property type="project" value="InterPro"/>
</dbReference>
<evidence type="ECO:0000256" key="5">
    <source>
        <dbReference type="SAM" id="Phobius"/>
    </source>
</evidence>
<evidence type="ECO:0000256" key="4">
    <source>
        <dbReference type="ARBA" id="ARBA00023136"/>
    </source>
</evidence>
<sequence>MTNASSPHDGAPPPGLRRTVGTVAALNLGYFGVEFWAALALGSVALFADSMDFLEDASVNLLILLALGWSLRARARVGALLALILIAPVAATVWTAWDQIVDPTPPDAVALSAVALGALGVNLTCALLLARFRAASGSLTRAAFLSARNDAFANLAIMAAGVVTLAWPSIWPDLVVGLAIAALNIDAAWEVWEAARKERLAVTP</sequence>
<keyword evidence="4 5" id="KW-0472">Membrane</keyword>